<dbReference type="EMBL" id="CP019646">
    <property type="protein sequence ID" value="AQQ72524.1"/>
    <property type="molecule type" value="Genomic_DNA"/>
</dbReference>
<proteinExistence type="predicted"/>
<reference evidence="2" key="1">
    <citation type="submission" date="2017-02" db="EMBL/GenBank/DDBJ databases">
        <title>Comparative genomics and description of representatives of a novel lineage of planctomycetes thriving in anoxic sediments.</title>
        <authorList>
            <person name="Spring S."/>
            <person name="Bunk B."/>
            <person name="Sproer C."/>
        </authorList>
    </citation>
    <scope>NUCLEOTIDE SEQUENCE [LARGE SCALE GENOMIC DNA]</scope>
    <source>
        <strain evidence="2">SM-Chi-D1</strain>
    </source>
</reference>
<dbReference type="Proteomes" id="UP000188181">
    <property type="component" value="Chromosome"/>
</dbReference>
<name>A0A1Q2MIN3_9BACT</name>
<keyword evidence="2" id="KW-1185">Reference proteome</keyword>
<evidence type="ECO:0000313" key="1">
    <source>
        <dbReference type="EMBL" id="AQQ72524.1"/>
    </source>
</evidence>
<evidence type="ECO:0000313" key="2">
    <source>
        <dbReference type="Proteomes" id="UP000188181"/>
    </source>
</evidence>
<dbReference type="OrthoDB" id="280857at2"/>
<accession>A0A1Q2MIN3</accession>
<gene>
    <name evidence="1" type="ORF">SMSP2_02910</name>
</gene>
<protein>
    <submittedName>
        <fullName evidence="1">Uncharacterized protein</fullName>
    </submittedName>
</protein>
<dbReference type="AlphaFoldDB" id="A0A1Q2MIN3"/>
<dbReference type="KEGG" id="pbas:SMSP2_02910"/>
<dbReference type="RefSeq" id="WP_146684707.1">
    <property type="nucleotide sequence ID" value="NZ_CP019646.1"/>
</dbReference>
<sequence>MKLPEINNPRAFKSLYAIDFGEYSSVGFTGREVAELLESERYRGVKVYRIHNARPDGTMELKGVQRETFELESGMFFYADDEDQARQYYNRLVEIALKASPPERAKVHLAKTGDSFAAAIIYPAEADADFADWLKAAGYMTSGFVEGGMCSVSRYYHGNAEILESRQLFAADEVRHRSGEELLADIRKPLQRYA</sequence>
<organism evidence="1 2">
    <name type="scientific">Limihaloglobus sulfuriphilus</name>
    <dbReference type="NCBI Taxonomy" id="1851148"/>
    <lineage>
        <taxon>Bacteria</taxon>
        <taxon>Pseudomonadati</taxon>
        <taxon>Planctomycetota</taxon>
        <taxon>Phycisphaerae</taxon>
        <taxon>Sedimentisphaerales</taxon>
        <taxon>Sedimentisphaeraceae</taxon>
        <taxon>Limihaloglobus</taxon>
    </lineage>
</organism>